<organism evidence="5 6">
    <name type="scientific">Emydomyces testavorans</name>
    <dbReference type="NCBI Taxonomy" id="2070801"/>
    <lineage>
        <taxon>Eukaryota</taxon>
        <taxon>Fungi</taxon>
        <taxon>Dikarya</taxon>
        <taxon>Ascomycota</taxon>
        <taxon>Pezizomycotina</taxon>
        <taxon>Eurotiomycetes</taxon>
        <taxon>Eurotiomycetidae</taxon>
        <taxon>Onygenales</taxon>
        <taxon>Nannizziopsiaceae</taxon>
        <taxon>Emydomyces</taxon>
    </lineage>
</organism>
<evidence type="ECO:0000256" key="2">
    <source>
        <dbReference type="ARBA" id="ARBA00022679"/>
    </source>
</evidence>
<dbReference type="PROSITE" id="PS50405">
    <property type="entry name" value="GST_CTER"/>
    <property type="match status" value="1"/>
</dbReference>
<keyword evidence="6" id="KW-1185">Reference proteome</keyword>
<protein>
    <recommendedName>
        <fullName evidence="1">glutathione transferase</fullName>
        <ecNumber evidence="1">2.5.1.18</ecNumber>
    </recommendedName>
</protein>
<dbReference type="Gene3D" id="1.20.1050.10">
    <property type="match status" value="1"/>
</dbReference>
<dbReference type="PROSITE" id="PS50404">
    <property type="entry name" value="GST_NTER"/>
    <property type="match status" value="1"/>
</dbReference>
<dbReference type="InterPro" id="IPR036282">
    <property type="entry name" value="Glutathione-S-Trfase_C_sf"/>
</dbReference>
<dbReference type="PANTHER" id="PTHR43900:SF3">
    <property type="entry name" value="GLUTATHIONE S-TRANSFERASE RHO"/>
    <property type="match status" value="1"/>
</dbReference>
<dbReference type="SFLD" id="SFLDS00019">
    <property type="entry name" value="Glutathione_Transferase_(cytos"/>
    <property type="match status" value="1"/>
</dbReference>
<dbReference type="EC" id="2.5.1.18" evidence="1"/>
<dbReference type="Gene3D" id="3.40.30.10">
    <property type="entry name" value="Glutaredoxin"/>
    <property type="match status" value="1"/>
</dbReference>
<dbReference type="Proteomes" id="UP001219355">
    <property type="component" value="Chromosome 2"/>
</dbReference>
<evidence type="ECO:0000313" key="5">
    <source>
        <dbReference type="EMBL" id="WEW58381.1"/>
    </source>
</evidence>
<dbReference type="FunFam" id="3.40.30.10:FF:000016">
    <property type="entry name" value="Glutathione S-transferase F2"/>
    <property type="match status" value="1"/>
</dbReference>
<dbReference type="InterPro" id="IPR040079">
    <property type="entry name" value="Glutathione_S-Trfase"/>
</dbReference>
<dbReference type="PANTHER" id="PTHR43900">
    <property type="entry name" value="GLUTATHIONE S-TRANSFERASE RHO"/>
    <property type="match status" value="1"/>
</dbReference>
<proteinExistence type="predicted"/>
<keyword evidence="2 5" id="KW-0808">Transferase</keyword>
<accession>A0AAF0DGS1</accession>
<dbReference type="GO" id="GO:0005737">
    <property type="term" value="C:cytoplasm"/>
    <property type="evidence" value="ECO:0007669"/>
    <property type="project" value="TreeGrafter"/>
</dbReference>
<dbReference type="InterPro" id="IPR004045">
    <property type="entry name" value="Glutathione_S-Trfase_N"/>
</dbReference>
<dbReference type="GO" id="GO:0006749">
    <property type="term" value="P:glutathione metabolic process"/>
    <property type="evidence" value="ECO:0007669"/>
    <property type="project" value="TreeGrafter"/>
</dbReference>
<evidence type="ECO:0000256" key="1">
    <source>
        <dbReference type="ARBA" id="ARBA00012452"/>
    </source>
</evidence>
<dbReference type="AlphaFoldDB" id="A0AAF0DGS1"/>
<dbReference type="EMBL" id="CP120628">
    <property type="protein sequence ID" value="WEW58381.1"/>
    <property type="molecule type" value="Genomic_DNA"/>
</dbReference>
<name>A0AAF0DGS1_9EURO</name>
<gene>
    <name evidence="5" type="ORF">PRK78_003849</name>
</gene>
<dbReference type="GO" id="GO:0004364">
    <property type="term" value="F:glutathione transferase activity"/>
    <property type="evidence" value="ECO:0007669"/>
    <property type="project" value="UniProtKB-EC"/>
</dbReference>
<evidence type="ECO:0000313" key="6">
    <source>
        <dbReference type="Proteomes" id="UP001219355"/>
    </source>
</evidence>
<dbReference type="SUPFAM" id="SSF52833">
    <property type="entry name" value="Thioredoxin-like"/>
    <property type="match status" value="1"/>
</dbReference>
<reference evidence="5" key="1">
    <citation type="submission" date="2023-03" db="EMBL/GenBank/DDBJ databases">
        <title>Emydomyces testavorans Genome Sequence.</title>
        <authorList>
            <person name="Hoyer L."/>
        </authorList>
    </citation>
    <scope>NUCLEOTIDE SEQUENCE</scope>
    <source>
        <strain evidence="5">16-2883</strain>
    </source>
</reference>
<dbReference type="GO" id="GO:0043295">
    <property type="term" value="F:glutathione binding"/>
    <property type="evidence" value="ECO:0007669"/>
    <property type="project" value="TreeGrafter"/>
</dbReference>
<dbReference type="InterPro" id="IPR036249">
    <property type="entry name" value="Thioredoxin-like_sf"/>
</dbReference>
<feature type="domain" description="GST C-terminal" evidence="4">
    <location>
        <begin position="89"/>
        <end position="163"/>
    </location>
</feature>
<feature type="domain" description="GST N-terminal" evidence="3">
    <location>
        <begin position="1"/>
        <end position="82"/>
    </location>
</feature>
<dbReference type="CDD" id="cd03053">
    <property type="entry name" value="GST_N_Phi"/>
    <property type="match status" value="1"/>
</dbReference>
<evidence type="ECO:0000259" key="4">
    <source>
        <dbReference type="PROSITE" id="PS50405"/>
    </source>
</evidence>
<sequence length="163" mass="18481">MVLKLYGSPVSTATRCVAMVLHEKQVPFEFISVDLAKKEQKAPEYLAHQPFGQVPYIDEDGFILYESRAIAQYIATKYADQGTPLIPKDLKEFALSLQGASIEVSHFDPFVSKLLHEKYINPLYGLPTDEQVVKRSVELLNTRLDVYEQILSKQKYIGGNMVQ</sequence>
<dbReference type="InterPro" id="IPR010987">
    <property type="entry name" value="Glutathione-S-Trfase_C-like"/>
</dbReference>
<dbReference type="SUPFAM" id="SSF47616">
    <property type="entry name" value="GST C-terminal domain-like"/>
    <property type="match status" value="1"/>
</dbReference>
<dbReference type="Pfam" id="PF02798">
    <property type="entry name" value="GST_N"/>
    <property type="match status" value="1"/>
</dbReference>
<evidence type="ECO:0000259" key="3">
    <source>
        <dbReference type="PROSITE" id="PS50404"/>
    </source>
</evidence>
<dbReference type="SFLD" id="SFLDG00358">
    <property type="entry name" value="Main_(cytGST)"/>
    <property type="match status" value="1"/>
</dbReference>